<dbReference type="Gene3D" id="1.10.167.10">
    <property type="entry name" value="Regulator of G-protein Signalling 4, domain 2"/>
    <property type="match status" value="1"/>
</dbReference>
<feature type="compositionally biased region" description="Acidic residues" evidence="2">
    <location>
        <begin position="1111"/>
        <end position="1132"/>
    </location>
</feature>
<feature type="region of interest" description="Disordered" evidence="2">
    <location>
        <begin position="1100"/>
        <end position="1155"/>
    </location>
</feature>
<dbReference type="InterPro" id="IPR006869">
    <property type="entry name" value="DUF547"/>
</dbReference>
<feature type="compositionally biased region" description="Basic and acidic residues" evidence="2">
    <location>
        <begin position="284"/>
        <end position="297"/>
    </location>
</feature>
<dbReference type="Pfam" id="PF00615">
    <property type="entry name" value="RGS"/>
    <property type="match status" value="1"/>
</dbReference>
<comment type="caution">
    <text evidence="4">The sequence shown here is derived from an EMBL/GenBank/DDBJ whole genome shotgun (WGS) entry which is preliminary data.</text>
</comment>
<dbReference type="PANTHER" id="PTHR46361:SF3">
    <property type="entry name" value="ELECTRON CARRIER_ PROTEIN DISULFIDE OXIDOREDUCTASE"/>
    <property type="match status" value="1"/>
</dbReference>
<dbReference type="Pfam" id="PF04784">
    <property type="entry name" value="DUF547"/>
    <property type="match status" value="1"/>
</dbReference>
<proteinExistence type="predicted"/>
<dbReference type="PROSITE" id="PS50132">
    <property type="entry name" value="RGS"/>
    <property type="match status" value="1"/>
</dbReference>
<feature type="compositionally biased region" description="Low complexity" evidence="2">
    <location>
        <begin position="1101"/>
        <end position="1110"/>
    </location>
</feature>
<feature type="region of interest" description="Disordered" evidence="2">
    <location>
        <begin position="277"/>
        <end position="297"/>
    </location>
</feature>
<feature type="region of interest" description="Disordered" evidence="2">
    <location>
        <begin position="538"/>
        <end position="568"/>
    </location>
</feature>
<feature type="coiled-coil region" evidence="1">
    <location>
        <begin position="318"/>
        <end position="368"/>
    </location>
</feature>
<dbReference type="InterPro" id="IPR016137">
    <property type="entry name" value="RGS"/>
</dbReference>
<gene>
    <name evidence="4" type="ORF">M0813_11459</name>
</gene>
<dbReference type="SUPFAM" id="SSF48097">
    <property type="entry name" value="Regulator of G-protein signaling, RGS"/>
    <property type="match status" value="1"/>
</dbReference>
<keyword evidence="5" id="KW-1185">Reference proteome</keyword>
<feature type="region of interest" description="Disordered" evidence="2">
    <location>
        <begin position="1044"/>
        <end position="1086"/>
    </location>
</feature>
<dbReference type="InterPro" id="IPR036305">
    <property type="entry name" value="RGS_sf"/>
</dbReference>
<organism evidence="4 5">
    <name type="scientific">Anaeramoeba flamelloides</name>
    <dbReference type="NCBI Taxonomy" id="1746091"/>
    <lineage>
        <taxon>Eukaryota</taxon>
        <taxon>Metamonada</taxon>
        <taxon>Anaeramoebidae</taxon>
        <taxon>Anaeramoeba</taxon>
    </lineage>
</organism>
<feature type="compositionally biased region" description="Basic and acidic residues" evidence="2">
    <location>
        <begin position="1"/>
        <end position="10"/>
    </location>
</feature>
<protein>
    <recommendedName>
        <fullName evidence="3">RGS domain-containing protein</fullName>
    </recommendedName>
</protein>
<evidence type="ECO:0000259" key="3">
    <source>
        <dbReference type="PROSITE" id="PS50132"/>
    </source>
</evidence>
<dbReference type="CDD" id="cd07440">
    <property type="entry name" value="RGS"/>
    <property type="match status" value="1"/>
</dbReference>
<dbReference type="SMART" id="SM00315">
    <property type="entry name" value="RGS"/>
    <property type="match status" value="1"/>
</dbReference>
<dbReference type="EMBL" id="JAOAOG010000005">
    <property type="protein sequence ID" value="KAJ6255376.1"/>
    <property type="molecule type" value="Genomic_DNA"/>
</dbReference>
<evidence type="ECO:0000256" key="2">
    <source>
        <dbReference type="SAM" id="MobiDB-lite"/>
    </source>
</evidence>
<feature type="compositionally biased region" description="Basic and acidic residues" evidence="2">
    <location>
        <begin position="1137"/>
        <end position="1150"/>
    </location>
</feature>
<name>A0ABQ8ZET4_9EUKA</name>
<feature type="region of interest" description="Disordered" evidence="2">
    <location>
        <begin position="1"/>
        <end position="164"/>
    </location>
</feature>
<evidence type="ECO:0000313" key="4">
    <source>
        <dbReference type="EMBL" id="KAJ6255376.1"/>
    </source>
</evidence>
<feature type="domain" description="RGS" evidence="3">
    <location>
        <begin position="577"/>
        <end position="697"/>
    </location>
</feature>
<feature type="compositionally biased region" description="Basic and acidic residues" evidence="2">
    <location>
        <begin position="1052"/>
        <end position="1072"/>
    </location>
</feature>
<accession>A0ABQ8ZET4</accession>
<evidence type="ECO:0000256" key="1">
    <source>
        <dbReference type="SAM" id="Coils"/>
    </source>
</evidence>
<dbReference type="PANTHER" id="PTHR46361">
    <property type="entry name" value="ELECTRON CARRIER/ PROTEIN DISULFIDE OXIDOREDUCTASE"/>
    <property type="match status" value="1"/>
</dbReference>
<feature type="compositionally biased region" description="Basic residues" evidence="2">
    <location>
        <begin position="58"/>
        <end position="97"/>
    </location>
</feature>
<dbReference type="InterPro" id="IPR044926">
    <property type="entry name" value="RGS_subdomain_2"/>
</dbReference>
<keyword evidence="1" id="KW-0175">Coiled coil</keyword>
<feature type="compositionally biased region" description="Basic residues" evidence="2">
    <location>
        <begin position="107"/>
        <end position="116"/>
    </location>
</feature>
<evidence type="ECO:0000313" key="5">
    <source>
        <dbReference type="Proteomes" id="UP001150062"/>
    </source>
</evidence>
<reference evidence="4" key="1">
    <citation type="submission" date="2022-08" db="EMBL/GenBank/DDBJ databases">
        <title>Novel sulfate-reducing endosymbionts in the free-living metamonad Anaeramoeba.</title>
        <authorList>
            <person name="Jerlstrom-Hultqvist J."/>
            <person name="Cepicka I."/>
            <person name="Gallot-Lavallee L."/>
            <person name="Salas-Leiva D."/>
            <person name="Curtis B.A."/>
            <person name="Zahonova K."/>
            <person name="Pipaliya S."/>
            <person name="Dacks J."/>
            <person name="Roger A.J."/>
        </authorList>
    </citation>
    <scope>NUCLEOTIDE SEQUENCE</scope>
    <source>
        <strain evidence="4">Schooner1</strain>
    </source>
</reference>
<dbReference type="Proteomes" id="UP001150062">
    <property type="component" value="Unassembled WGS sequence"/>
</dbReference>
<feature type="compositionally biased region" description="Basic residues" evidence="2">
    <location>
        <begin position="16"/>
        <end position="26"/>
    </location>
</feature>
<sequence>MSNTLEKKEALNSPRRERKKKIHTRSKSSTGRIRLVLSKTRSKNLKPNSILTRDKQNKPPKKTLIKKTIQKKRGRSVMRTTRRIKTKKSKIRGRSKIRLAFQTSSAKNKKNKKKQQNKKDKQTLKQRMPRVFSFNNLGQQNNKHKLKKNSDSSSGTDSEEDEEILKQKRKNLYKKFIKLKIKQSLLRKKYKSQSISSRTLEKLLEKGNERFKEQTLYSNRLREDALDQQQLIENLEKRISLLNRGENSNESLEEKRLLFEKKQKKIGKLQKSLKKKRKLSQMSRIRENSEEKKGNELSKIRNQMKEKTAQANDKRILLHDLKKQFSQLQLSFEQKKNENSKNKDSEKIIKLKQNIQQLTVNVKNEQEKCLIVNEQKEEIKTRVEKKSNDKVEEDLIKCKVDLNRTSEINNQLRIIKKTLLRALNRSKEKAKQIENSRMKVGEIDNKLDSVNENDKIDLEDDNDEDVITEFDQTITEDFVSESDFFPSSNKLTSYMNSPKRSYSKNDIQSDFSYQIDSDISIIEKKNDSTLKEFQNLNQNTNNVDGKENDTGNVNDNGNGNGKEKERKQKNKIIDLDSIDTLFSIPMAIEYFKEFMFEQLNQENLLFYIDVMNFTKACSSDKKQLQKIGKNICEKYIKINSLFEINIDSKCKSLILQKMKNKNYSLDMFVQAKQIVFNHMNLNSFEEFKKSNLYRKFLKASQTSDSFKYKPVQKAVLLSRGNQKKALNQISKYKKPSRDGSIIVNELISTLIELFGSHFSISTNEIDFKLIQQSIAFNRFVNLTTELQKVKIKKMNQLEKICFFINIHNCLFLHSAIINGIPTEESNWKKFKKKSRYLIGGMNFSIENISRGILRGNVIYKNKKKLPYFQEKDPRSRLAVNFDTRILFTLFHYEFKELILIPFTSDCLIQELNQISISILRKNSQIIENKKIIFPKLFKSFINSFGKNRNAFIQWILKNILITDKKKKKKINIQDYSLKFTMDTSNIQLTFDSRVALWKYNRHHKRGTLKFKKIDSDLIKTETENNQTESGSVDSLSTKKMTDYDSETLNENSHSEKDSKIDSKNVNKNKPPETKIANNSSKFEEKIVNVNRNEKIIEKAMNENPNKNNNNDNDDDNDNNNDNTNDNDNDNNNDNDNIVDKVDSCKNKDNNHDDEELVQWVEINGLSSKKGKKKSPLEK</sequence>